<evidence type="ECO:0000313" key="1">
    <source>
        <dbReference type="EMBL" id="AGM25434.1"/>
    </source>
</evidence>
<dbReference type="KEGG" id="scr:SCHRY_v1c08610"/>
<accession>R4UBY8</accession>
<keyword evidence="2" id="KW-1185">Reference proteome</keyword>
<name>R4UBY8_9MOLU</name>
<evidence type="ECO:0000313" key="2">
    <source>
        <dbReference type="Proteomes" id="UP000013964"/>
    </source>
</evidence>
<gene>
    <name evidence="1" type="ORF">SCHRY_v1c08610</name>
</gene>
<dbReference type="HOGENOM" id="CLU_1843858_0_0_14"/>
<dbReference type="STRING" id="1276227.SCHRY_v1c08610"/>
<organism evidence="1 2">
    <name type="scientific">Spiroplasma chrysopicola DF-1</name>
    <dbReference type="NCBI Taxonomy" id="1276227"/>
    <lineage>
        <taxon>Bacteria</taxon>
        <taxon>Bacillati</taxon>
        <taxon>Mycoplasmatota</taxon>
        <taxon>Mollicutes</taxon>
        <taxon>Entomoplasmatales</taxon>
        <taxon>Spiroplasmataceae</taxon>
        <taxon>Spiroplasma</taxon>
    </lineage>
</organism>
<dbReference type="AlphaFoldDB" id="R4UBY8"/>
<dbReference type="OrthoDB" id="390152at2"/>
<dbReference type="EMBL" id="CP005077">
    <property type="protein sequence ID" value="AGM25434.1"/>
    <property type="molecule type" value="Genomic_DNA"/>
</dbReference>
<dbReference type="RefSeq" id="WP_016339255.1">
    <property type="nucleotide sequence ID" value="NC_021280.1"/>
</dbReference>
<proteinExistence type="predicted"/>
<sequence length="139" mass="17014">MEVPFEKNSYNSFINVSNRNYFVIFRYHFLWHESKDVAKIITEEFLFEKNKWALNSLRGYDDGLMPSIRSTVINNLSKTFTMKEINSWKVEVYYGHVDDNNFYKAQAINFNDFFFFFWDCQCMKRFLLILLRIMVWLYL</sequence>
<protein>
    <submittedName>
        <fullName evidence="1">Uncharacterized protein</fullName>
    </submittedName>
</protein>
<reference evidence="1 2" key="1">
    <citation type="journal article" date="2013" name="Genome Biol. Evol.">
        <title>Complete genomes of two dipteran-associated spiroplasmas provided insights into the origin, dynamics, and impacts of viral invasion in spiroplasma.</title>
        <authorList>
            <person name="Ku C."/>
            <person name="Lo W.S."/>
            <person name="Chen L.L."/>
            <person name="Kuo C.H."/>
        </authorList>
    </citation>
    <scope>NUCLEOTIDE SEQUENCE [LARGE SCALE GENOMIC DNA]</scope>
    <source>
        <strain evidence="1 2">DF-1</strain>
    </source>
</reference>
<dbReference type="Proteomes" id="UP000013964">
    <property type="component" value="Chromosome"/>
</dbReference>